<evidence type="ECO:0000313" key="2">
    <source>
        <dbReference type="Proteomes" id="UP000887013"/>
    </source>
</evidence>
<sequence length="128" mass="14212">MARNICRCATALFSIITVRHPKRSSSHYRNKSGSGVPNTSAEFLMPRIKPKHSTTLPVLSSPFNAPRAHLKTRFPVGISLVTLFTASGSLAEEEENDPGGRRPIINADSETQTIRWPRVECFREHASL</sequence>
<protein>
    <submittedName>
        <fullName evidence="1">Uncharacterized protein</fullName>
    </submittedName>
</protein>
<keyword evidence="2" id="KW-1185">Reference proteome</keyword>
<proteinExistence type="predicted"/>
<gene>
    <name evidence="1" type="ORF">NPIL_228451</name>
</gene>
<name>A0A8X6PIT7_NEPPI</name>
<accession>A0A8X6PIT7</accession>
<dbReference type="EMBL" id="BMAW01021593">
    <property type="protein sequence ID" value="GFT73591.1"/>
    <property type="molecule type" value="Genomic_DNA"/>
</dbReference>
<dbReference type="AlphaFoldDB" id="A0A8X6PIT7"/>
<dbReference type="Proteomes" id="UP000887013">
    <property type="component" value="Unassembled WGS sequence"/>
</dbReference>
<reference evidence="1" key="1">
    <citation type="submission" date="2020-08" db="EMBL/GenBank/DDBJ databases">
        <title>Multicomponent nature underlies the extraordinary mechanical properties of spider dragline silk.</title>
        <authorList>
            <person name="Kono N."/>
            <person name="Nakamura H."/>
            <person name="Mori M."/>
            <person name="Yoshida Y."/>
            <person name="Ohtoshi R."/>
            <person name="Malay A.D."/>
            <person name="Moran D.A.P."/>
            <person name="Tomita M."/>
            <person name="Numata K."/>
            <person name="Arakawa K."/>
        </authorList>
    </citation>
    <scope>NUCLEOTIDE SEQUENCE</scope>
</reference>
<evidence type="ECO:0000313" key="1">
    <source>
        <dbReference type="EMBL" id="GFT73591.1"/>
    </source>
</evidence>
<dbReference type="OrthoDB" id="10360426at2759"/>
<organism evidence="1 2">
    <name type="scientific">Nephila pilipes</name>
    <name type="common">Giant wood spider</name>
    <name type="synonym">Nephila maculata</name>
    <dbReference type="NCBI Taxonomy" id="299642"/>
    <lineage>
        <taxon>Eukaryota</taxon>
        <taxon>Metazoa</taxon>
        <taxon>Ecdysozoa</taxon>
        <taxon>Arthropoda</taxon>
        <taxon>Chelicerata</taxon>
        <taxon>Arachnida</taxon>
        <taxon>Araneae</taxon>
        <taxon>Araneomorphae</taxon>
        <taxon>Entelegynae</taxon>
        <taxon>Araneoidea</taxon>
        <taxon>Nephilidae</taxon>
        <taxon>Nephila</taxon>
    </lineage>
</organism>
<comment type="caution">
    <text evidence="1">The sequence shown here is derived from an EMBL/GenBank/DDBJ whole genome shotgun (WGS) entry which is preliminary data.</text>
</comment>